<accession>F4N1L0</accession>
<organism evidence="1">
    <name type="scientific">Yersinia enterocolitica W22703</name>
    <dbReference type="NCBI Taxonomy" id="913028"/>
    <lineage>
        <taxon>Bacteria</taxon>
        <taxon>Pseudomonadati</taxon>
        <taxon>Pseudomonadota</taxon>
        <taxon>Gammaproteobacteria</taxon>
        <taxon>Enterobacterales</taxon>
        <taxon>Yersiniaceae</taxon>
        <taxon>Yersinia</taxon>
    </lineage>
</organism>
<evidence type="ECO:0008006" key="2">
    <source>
        <dbReference type="Google" id="ProtNLM"/>
    </source>
</evidence>
<dbReference type="AlphaFoldDB" id="F4N1L0"/>
<proteinExistence type="predicted"/>
<dbReference type="EMBL" id="FR718678">
    <property type="protein sequence ID" value="CBX71968.1"/>
    <property type="molecule type" value="Genomic_DNA"/>
</dbReference>
<protein>
    <recommendedName>
        <fullName evidence="2">Protein viaA</fullName>
    </recommendedName>
</protein>
<evidence type="ECO:0000313" key="1">
    <source>
        <dbReference type="EMBL" id="CBX71968.1"/>
    </source>
</evidence>
<reference evidence="1" key="1">
    <citation type="journal article" date="2011" name="BMC Genomics">
        <title>Shotgun sequencing of Yersinia enterocolitica strain W22703 (biotype 2, serotype O:9): genomic evidence for oscillation between invertebrates and mammals.</title>
        <authorList>
            <person name="Fuchs T.M."/>
            <person name="Brandt K."/>
            <person name="Starke M."/>
            <person name="Rattei T."/>
        </authorList>
    </citation>
    <scope>NUCLEOTIDE SEQUENCE</scope>
</reference>
<sequence length="116" mass="13293">MLSLATLDLLLSISESELIEEMVVGLLASPQLAIFFEKFPRIKRALMKDIPGWKQNLQQRIREAKVPAGLANEFALYQQSQLEDSPLFYAHLPQIVVQLQQWHPLSPHKLNIAAYR</sequence>
<name>F4N1L0_YEREN</name>
<gene>
    <name evidence="1" type="ORF">YEW_BV07930</name>
</gene>